<evidence type="ECO:0000259" key="7">
    <source>
        <dbReference type="PROSITE" id="PS50850"/>
    </source>
</evidence>
<keyword evidence="9" id="KW-1185">Reference proteome</keyword>
<dbReference type="GO" id="GO:0005886">
    <property type="term" value="C:plasma membrane"/>
    <property type="evidence" value="ECO:0007669"/>
    <property type="project" value="TreeGrafter"/>
</dbReference>
<name>A0A0D2GTH6_9EURO</name>
<dbReference type="Pfam" id="PF06609">
    <property type="entry name" value="TRI12"/>
    <property type="match status" value="1"/>
</dbReference>
<dbReference type="Proteomes" id="UP000053029">
    <property type="component" value="Unassembled WGS sequence"/>
</dbReference>
<evidence type="ECO:0000313" key="9">
    <source>
        <dbReference type="Proteomes" id="UP000053029"/>
    </source>
</evidence>
<dbReference type="AlphaFoldDB" id="A0A0D2GTH6"/>
<dbReference type="PANTHER" id="PTHR23501:SF109">
    <property type="entry name" value="MAJOR FACILITATOR SUPERFAMILY (MFS) PROFILE DOMAIN-CONTAINING PROTEIN-RELATED"/>
    <property type="match status" value="1"/>
</dbReference>
<dbReference type="Gene3D" id="1.20.1250.20">
    <property type="entry name" value="MFS general substrate transporter like domains"/>
    <property type="match status" value="1"/>
</dbReference>
<protein>
    <recommendedName>
        <fullName evidence="7">Major facilitator superfamily (MFS) profile domain-containing protein</fullName>
    </recommendedName>
</protein>
<evidence type="ECO:0000313" key="8">
    <source>
        <dbReference type="EMBL" id="KIW84313.1"/>
    </source>
</evidence>
<feature type="transmembrane region" description="Helical" evidence="6">
    <location>
        <begin position="118"/>
        <end position="136"/>
    </location>
</feature>
<feature type="domain" description="Major facilitator superfamily (MFS) profile" evidence="7">
    <location>
        <begin position="44"/>
        <end position="561"/>
    </location>
</feature>
<feature type="transmembrane region" description="Helical" evidence="6">
    <location>
        <begin position="48"/>
        <end position="68"/>
    </location>
</feature>
<comment type="subcellular location">
    <subcellularLocation>
        <location evidence="1">Membrane</location>
        <topology evidence="1">Multi-pass membrane protein</topology>
    </subcellularLocation>
</comment>
<dbReference type="HOGENOM" id="CLU_000960_25_2_1"/>
<keyword evidence="2" id="KW-0813">Transport</keyword>
<evidence type="ECO:0000256" key="3">
    <source>
        <dbReference type="ARBA" id="ARBA00022692"/>
    </source>
</evidence>
<feature type="transmembrane region" description="Helical" evidence="6">
    <location>
        <begin position="356"/>
        <end position="379"/>
    </location>
</feature>
<sequence length="601" mass="64835">MIDSSRVGALKELELNHADAEGLEDITVSNALATDQAKLTDAGYFHDAPLIGTIAGSSLVILASYWAFSPAAAILVYINEDIGPSDNASLFSIVWSLCTAISMVIFGRVSDKFGRRWFLLGASGLGILGGIVACTAKTMNTLIGANVLLGLGAGVHTCYTLFIGEICPNKYKYLGIMFTVIPNVIPTGFGAYLALMLVHNANWRWVYYIEIMIMVPGLILQYLYYRPPTFHQLHGGNRTRWQEFRRVDHLGLFLLCSGLTLFILGISWGGQPLPWTSGKILGLIISGGVLLIIFAVSKVPNKLVPLYFFRDLRGFVCLITIEMVSGTIYIALSIIWPSQVAQVYGAGATGWQDNAWLSTTVAFGIWGGIVLCGSVFHIVKHVRLQLIIYMIIVVAFSGALASGNTENKGQSAAFSFLTTFPVGILEVVPGILVQLEIDDTELGTAFAILGFLRTAFGSIMTAVFLAILTSKIPTEMAHYIPGAAINAGLPQSSLGDLFKAIAAGTTEALDRVPGITEAIVAAVAKAKAQSYAAAYAYVYYSTIAIGAVGLIAVFSMKDYDPLLNDHVSRQVYKKGETVPQPYAIQPEELKEQPKIVTMESV</sequence>
<accession>A0A0D2GTH6</accession>
<reference evidence="8 9" key="1">
    <citation type="submission" date="2015-01" db="EMBL/GenBank/DDBJ databases">
        <title>The Genome Sequence of Fonsecaea pedrosoi CBS 271.37.</title>
        <authorList>
            <consortium name="The Broad Institute Genomics Platform"/>
            <person name="Cuomo C."/>
            <person name="de Hoog S."/>
            <person name="Gorbushina A."/>
            <person name="Stielow B."/>
            <person name="Teixiera M."/>
            <person name="Abouelleil A."/>
            <person name="Chapman S.B."/>
            <person name="Priest M."/>
            <person name="Young S.K."/>
            <person name="Wortman J."/>
            <person name="Nusbaum C."/>
            <person name="Birren B."/>
        </authorList>
    </citation>
    <scope>NUCLEOTIDE SEQUENCE [LARGE SCALE GENOMIC DNA]</scope>
    <source>
        <strain evidence="8 9">CBS 271.37</strain>
    </source>
</reference>
<dbReference type="InterPro" id="IPR020846">
    <property type="entry name" value="MFS_dom"/>
</dbReference>
<organism evidence="8 9">
    <name type="scientific">Fonsecaea pedrosoi CBS 271.37</name>
    <dbReference type="NCBI Taxonomy" id="1442368"/>
    <lineage>
        <taxon>Eukaryota</taxon>
        <taxon>Fungi</taxon>
        <taxon>Dikarya</taxon>
        <taxon>Ascomycota</taxon>
        <taxon>Pezizomycotina</taxon>
        <taxon>Eurotiomycetes</taxon>
        <taxon>Chaetothyriomycetidae</taxon>
        <taxon>Chaetothyriales</taxon>
        <taxon>Herpotrichiellaceae</taxon>
        <taxon>Fonsecaea</taxon>
    </lineage>
</organism>
<evidence type="ECO:0000256" key="5">
    <source>
        <dbReference type="ARBA" id="ARBA00023136"/>
    </source>
</evidence>
<feature type="transmembrane region" description="Helical" evidence="6">
    <location>
        <begin position="445"/>
        <end position="468"/>
    </location>
</feature>
<evidence type="ECO:0000256" key="6">
    <source>
        <dbReference type="SAM" id="Phobius"/>
    </source>
</evidence>
<feature type="transmembrane region" description="Helical" evidence="6">
    <location>
        <begin position="88"/>
        <end position="106"/>
    </location>
</feature>
<keyword evidence="4 6" id="KW-1133">Transmembrane helix</keyword>
<proteinExistence type="predicted"/>
<dbReference type="GO" id="GO:0022857">
    <property type="term" value="F:transmembrane transporter activity"/>
    <property type="evidence" value="ECO:0007669"/>
    <property type="project" value="InterPro"/>
</dbReference>
<dbReference type="InterPro" id="IPR036259">
    <property type="entry name" value="MFS_trans_sf"/>
</dbReference>
<feature type="transmembrane region" description="Helical" evidence="6">
    <location>
        <begin position="537"/>
        <end position="556"/>
    </location>
</feature>
<gene>
    <name evidence="8" type="ORF">Z517_03563</name>
</gene>
<dbReference type="GeneID" id="25303053"/>
<keyword evidence="3 6" id="KW-0812">Transmembrane</keyword>
<dbReference type="RefSeq" id="XP_013288121.1">
    <property type="nucleotide sequence ID" value="XM_013432667.1"/>
</dbReference>
<evidence type="ECO:0000256" key="2">
    <source>
        <dbReference type="ARBA" id="ARBA00022448"/>
    </source>
</evidence>
<feature type="transmembrane region" description="Helical" evidence="6">
    <location>
        <begin position="205"/>
        <end position="225"/>
    </location>
</feature>
<feature type="transmembrane region" description="Helical" evidence="6">
    <location>
        <begin position="280"/>
        <end position="300"/>
    </location>
</feature>
<keyword evidence="5 6" id="KW-0472">Membrane</keyword>
<feature type="transmembrane region" description="Helical" evidence="6">
    <location>
        <begin position="174"/>
        <end position="199"/>
    </location>
</feature>
<feature type="transmembrane region" description="Helical" evidence="6">
    <location>
        <begin position="411"/>
        <end position="433"/>
    </location>
</feature>
<evidence type="ECO:0000256" key="1">
    <source>
        <dbReference type="ARBA" id="ARBA00004141"/>
    </source>
</evidence>
<dbReference type="PANTHER" id="PTHR23501">
    <property type="entry name" value="MAJOR FACILITATOR SUPERFAMILY"/>
    <property type="match status" value="1"/>
</dbReference>
<dbReference type="EMBL" id="KN846970">
    <property type="protein sequence ID" value="KIW84313.1"/>
    <property type="molecule type" value="Genomic_DNA"/>
</dbReference>
<dbReference type="SUPFAM" id="SSF103473">
    <property type="entry name" value="MFS general substrate transporter"/>
    <property type="match status" value="1"/>
</dbReference>
<dbReference type="OrthoDB" id="4144244at2759"/>
<feature type="transmembrane region" description="Helical" evidence="6">
    <location>
        <begin position="142"/>
        <end position="162"/>
    </location>
</feature>
<feature type="transmembrane region" description="Helical" evidence="6">
    <location>
        <begin position="386"/>
        <end position="405"/>
    </location>
</feature>
<dbReference type="InterPro" id="IPR010573">
    <property type="entry name" value="MFS_Str1/Tri12-like"/>
</dbReference>
<feature type="transmembrane region" description="Helical" evidence="6">
    <location>
        <begin position="246"/>
        <end position="268"/>
    </location>
</feature>
<dbReference type="VEuPathDB" id="FungiDB:Z517_03563"/>
<evidence type="ECO:0000256" key="4">
    <source>
        <dbReference type="ARBA" id="ARBA00022989"/>
    </source>
</evidence>
<feature type="transmembrane region" description="Helical" evidence="6">
    <location>
        <begin position="312"/>
        <end position="336"/>
    </location>
</feature>
<dbReference type="PROSITE" id="PS50850">
    <property type="entry name" value="MFS"/>
    <property type="match status" value="1"/>
</dbReference>